<feature type="chain" id="PRO_5040920233" description="Fungal lipase-type domain-containing protein" evidence="1">
    <location>
        <begin position="21"/>
        <end position="293"/>
    </location>
</feature>
<dbReference type="Pfam" id="PF01764">
    <property type="entry name" value="Lipase_3"/>
    <property type="match status" value="1"/>
</dbReference>
<comment type="caution">
    <text evidence="3">The sequence shown here is derived from an EMBL/GenBank/DDBJ whole genome shotgun (WGS) entry which is preliminary data.</text>
</comment>
<keyword evidence="4" id="KW-1185">Reference proteome</keyword>
<dbReference type="InterPro" id="IPR051218">
    <property type="entry name" value="Sec_MonoDiacylglyc_Lipase"/>
</dbReference>
<feature type="domain" description="Fungal lipase-type" evidence="2">
    <location>
        <begin position="93"/>
        <end position="228"/>
    </location>
</feature>
<name>A0A9W8BCM3_9FUNG</name>
<evidence type="ECO:0000256" key="1">
    <source>
        <dbReference type="SAM" id="SignalP"/>
    </source>
</evidence>
<evidence type="ECO:0000259" key="2">
    <source>
        <dbReference type="Pfam" id="PF01764"/>
    </source>
</evidence>
<organism evidence="3 4">
    <name type="scientific">Dimargaris verticillata</name>
    <dbReference type="NCBI Taxonomy" id="2761393"/>
    <lineage>
        <taxon>Eukaryota</taxon>
        <taxon>Fungi</taxon>
        <taxon>Fungi incertae sedis</taxon>
        <taxon>Zoopagomycota</taxon>
        <taxon>Kickxellomycotina</taxon>
        <taxon>Dimargaritomycetes</taxon>
        <taxon>Dimargaritales</taxon>
        <taxon>Dimargaritaceae</taxon>
        <taxon>Dimargaris</taxon>
    </lineage>
</organism>
<evidence type="ECO:0000313" key="3">
    <source>
        <dbReference type="EMBL" id="KAJ1984773.1"/>
    </source>
</evidence>
<dbReference type="EMBL" id="JANBQB010000011">
    <property type="protein sequence ID" value="KAJ1984773.1"/>
    <property type="molecule type" value="Genomic_DNA"/>
</dbReference>
<dbReference type="AlphaFoldDB" id="A0A9W8BCM3"/>
<dbReference type="CDD" id="cd00519">
    <property type="entry name" value="Lipase_3"/>
    <property type="match status" value="1"/>
</dbReference>
<keyword evidence="1" id="KW-0732">Signal</keyword>
<dbReference type="SUPFAM" id="SSF53474">
    <property type="entry name" value="alpha/beta-Hydrolases"/>
    <property type="match status" value="1"/>
</dbReference>
<sequence length="293" mass="32315">MRFWTPLLVTTAACTTLISAAPTASTISVLAQPEVDGLKPYAHLAAAAYHSLTQWDCAHCAFVPNTRLEYFFATPGDATVGYVATNADMKTIIVAFRGSRSIAQWITNLVFVPVDWPPKVDDSKVHLGFLTSYHTVADRVYDKVTELLKANPDYSISLTGHSLGGALSSVAAVDFARRDSALVPKLNVVTFGKPRVGNIKYAAYYNSLNIRTTRVVNKADIVPHLPLFTIADYTHEQGEVWIQTSNAGGKTVRCASVNNEENRDCSYKVDMLLTKIPDHMWAWDVFMLDRLSP</sequence>
<dbReference type="Gene3D" id="3.40.50.1820">
    <property type="entry name" value="alpha/beta hydrolase"/>
    <property type="match status" value="1"/>
</dbReference>
<feature type="signal peptide" evidence="1">
    <location>
        <begin position="1"/>
        <end position="20"/>
    </location>
</feature>
<dbReference type="GO" id="GO:0006629">
    <property type="term" value="P:lipid metabolic process"/>
    <property type="evidence" value="ECO:0007669"/>
    <property type="project" value="InterPro"/>
</dbReference>
<dbReference type="OrthoDB" id="426718at2759"/>
<evidence type="ECO:0000313" key="4">
    <source>
        <dbReference type="Proteomes" id="UP001151582"/>
    </source>
</evidence>
<dbReference type="PANTHER" id="PTHR45856">
    <property type="entry name" value="ALPHA/BETA-HYDROLASES SUPERFAMILY PROTEIN"/>
    <property type="match status" value="1"/>
</dbReference>
<accession>A0A9W8BCM3</accession>
<gene>
    <name evidence="3" type="ORF">H4R34_000461</name>
</gene>
<dbReference type="Proteomes" id="UP001151582">
    <property type="component" value="Unassembled WGS sequence"/>
</dbReference>
<protein>
    <recommendedName>
        <fullName evidence="2">Fungal lipase-type domain-containing protein</fullName>
    </recommendedName>
</protein>
<reference evidence="3" key="1">
    <citation type="submission" date="2022-07" db="EMBL/GenBank/DDBJ databases">
        <title>Phylogenomic reconstructions and comparative analyses of Kickxellomycotina fungi.</title>
        <authorList>
            <person name="Reynolds N.K."/>
            <person name="Stajich J.E."/>
            <person name="Barry K."/>
            <person name="Grigoriev I.V."/>
            <person name="Crous P."/>
            <person name="Smith M.E."/>
        </authorList>
    </citation>
    <scope>NUCLEOTIDE SEQUENCE</scope>
    <source>
        <strain evidence="3">RSA 567</strain>
    </source>
</reference>
<dbReference type="PANTHER" id="PTHR45856:SF25">
    <property type="entry name" value="FUNGAL LIPASE-LIKE DOMAIN-CONTAINING PROTEIN"/>
    <property type="match status" value="1"/>
</dbReference>
<dbReference type="InterPro" id="IPR029058">
    <property type="entry name" value="AB_hydrolase_fold"/>
</dbReference>
<dbReference type="InterPro" id="IPR002921">
    <property type="entry name" value="Fungal_lipase-type"/>
</dbReference>
<proteinExistence type="predicted"/>